<keyword evidence="12 13" id="KW-0472">Membrane</keyword>
<dbReference type="InterPro" id="IPR003594">
    <property type="entry name" value="HATPase_dom"/>
</dbReference>
<dbReference type="OrthoDB" id="9809766at2"/>
<evidence type="ECO:0000256" key="10">
    <source>
        <dbReference type="ARBA" id="ARBA00022989"/>
    </source>
</evidence>
<gene>
    <name evidence="16" type="ORF">SAMN04488105_10889</name>
</gene>
<evidence type="ECO:0000256" key="7">
    <source>
        <dbReference type="ARBA" id="ARBA00022741"/>
    </source>
</evidence>
<dbReference type="Pfam" id="PF02518">
    <property type="entry name" value="HATPase_c"/>
    <property type="match status" value="1"/>
</dbReference>
<feature type="transmembrane region" description="Helical" evidence="13">
    <location>
        <begin position="25"/>
        <end position="42"/>
    </location>
</feature>
<dbReference type="EC" id="2.7.13.3" evidence="3"/>
<dbReference type="PANTHER" id="PTHR45436:SF14">
    <property type="entry name" value="SENSOR PROTEIN QSEC"/>
    <property type="match status" value="1"/>
</dbReference>
<proteinExistence type="predicted"/>
<reference evidence="17" key="1">
    <citation type="submission" date="2016-10" db="EMBL/GenBank/DDBJ databases">
        <authorList>
            <person name="Varghese N."/>
            <person name="Submissions S."/>
        </authorList>
    </citation>
    <scope>NUCLEOTIDE SEQUENCE [LARGE SCALE GENOMIC DNA]</scope>
    <source>
        <strain evidence="17">DSM 10146</strain>
    </source>
</reference>
<dbReference type="PRINTS" id="PR00344">
    <property type="entry name" value="BCTRLSENSOR"/>
</dbReference>
<dbReference type="EMBL" id="FNAV01000008">
    <property type="protein sequence ID" value="SDE82568.1"/>
    <property type="molecule type" value="Genomic_DNA"/>
</dbReference>
<dbReference type="InterPro" id="IPR004358">
    <property type="entry name" value="Sig_transdc_His_kin-like_C"/>
</dbReference>
<keyword evidence="17" id="KW-1185">Reference proteome</keyword>
<evidence type="ECO:0000256" key="12">
    <source>
        <dbReference type="ARBA" id="ARBA00023136"/>
    </source>
</evidence>
<dbReference type="InterPro" id="IPR050428">
    <property type="entry name" value="TCS_sensor_his_kinase"/>
</dbReference>
<dbReference type="Gene3D" id="3.30.565.10">
    <property type="entry name" value="Histidine kinase-like ATPase, C-terminal domain"/>
    <property type="match status" value="1"/>
</dbReference>
<dbReference type="Proteomes" id="UP000198994">
    <property type="component" value="Unassembled WGS sequence"/>
</dbReference>
<evidence type="ECO:0000313" key="16">
    <source>
        <dbReference type="EMBL" id="SDE82568.1"/>
    </source>
</evidence>
<keyword evidence="6 13" id="KW-0812">Transmembrane</keyword>
<organism evidence="16 17">
    <name type="scientific">Salipiger thiooxidans</name>
    <dbReference type="NCBI Taxonomy" id="282683"/>
    <lineage>
        <taxon>Bacteria</taxon>
        <taxon>Pseudomonadati</taxon>
        <taxon>Pseudomonadota</taxon>
        <taxon>Alphaproteobacteria</taxon>
        <taxon>Rhodobacterales</taxon>
        <taxon>Roseobacteraceae</taxon>
        <taxon>Salipiger</taxon>
    </lineage>
</organism>
<keyword evidence="10 13" id="KW-1133">Transmembrane helix</keyword>
<evidence type="ECO:0000256" key="8">
    <source>
        <dbReference type="ARBA" id="ARBA00022777"/>
    </source>
</evidence>
<dbReference type="InterPro" id="IPR036097">
    <property type="entry name" value="HisK_dim/P_sf"/>
</dbReference>
<evidence type="ECO:0000256" key="4">
    <source>
        <dbReference type="ARBA" id="ARBA00022553"/>
    </source>
</evidence>
<name>A0A1G7G369_9RHOB</name>
<accession>A0A1G7G369</accession>
<dbReference type="PANTHER" id="PTHR45436">
    <property type="entry name" value="SENSOR HISTIDINE KINASE YKOH"/>
    <property type="match status" value="1"/>
</dbReference>
<dbReference type="GO" id="GO:0005886">
    <property type="term" value="C:plasma membrane"/>
    <property type="evidence" value="ECO:0007669"/>
    <property type="project" value="TreeGrafter"/>
</dbReference>
<dbReference type="CDD" id="cd00075">
    <property type="entry name" value="HATPase"/>
    <property type="match status" value="1"/>
</dbReference>
<feature type="domain" description="Histidine kinase" evidence="14">
    <location>
        <begin position="237"/>
        <end position="448"/>
    </location>
</feature>
<evidence type="ECO:0000256" key="2">
    <source>
        <dbReference type="ARBA" id="ARBA00004141"/>
    </source>
</evidence>
<keyword evidence="11" id="KW-0902">Two-component regulatory system</keyword>
<feature type="transmembrane region" description="Helical" evidence="13">
    <location>
        <begin position="152"/>
        <end position="176"/>
    </location>
</feature>
<evidence type="ECO:0000256" key="11">
    <source>
        <dbReference type="ARBA" id="ARBA00023012"/>
    </source>
</evidence>
<dbReference type="InterPro" id="IPR036890">
    <property type="entry name" value="HATPase_C_sf"/>
</dbReference>
<comment type="catalytic activity">
    <reaction evidence="1">
        <text>ATP + protein L-histidine = ADP + protein N-phospho-L-histidine.</text>
        <dbReference type="EC" id="2.7.13.3"/>
    </reaction>
</comment>
<keyword evidence="5" id="KW-0808">Transferase</keyword>
<keyword evidence="9" id="KW-0067">ATP-binding</keyword>
<evidence type="ECO:0000313" key="17">
    <source>
        <dbReference type="Proteomes" id="UP000198994"/>
    </source>
</evidence>
<dbReference type="InterPro" id="IPR003660">
    <property type="entry name" value="HAMP_dom"/>
</dbReference>
<feature type="domain" description="HAMP" evidence="15">
    <location>
        <begin position="177"/>
        <end position="229"/>
    </location>
</feature>
<evidence type="ECO:0000256" key="9">
    <source>
        <dbReference type="ARBA" id="ARBA00022840"/>
    </source>
</evidence>
<keyword evidence="8 16" id="KW-0418">Kinase</keyword>
<dbReference type="InterPro" id="IPR005467">
    <property type="entry name" value="His_kinase_dom"/>
</dbReference>
<dbReference type="GO" id="GO:0000155">
    <property type="term" value="F:phosphorelay sensor kinase activity"/>
    <property type="evidence" value="ECO:0007669"/>
    <property type="project" value="InterPro"/>
</dbReference>
<keyword evidence="7" id="KW-0547">Nucleotide-binding</keyword>
<evidence type="ECO:0000256" key="5">
    <source>
        <dbReference type="ARBA" id="ARBA00022679"/>
    </source>
</evidence>
<dbReference type="SUPFAM" id="SSF55874">
    <property type="entry name" value="ATPase domain of HSP90 chaperone/DNA topoisomerase II/histidine kinase"/>
    <property type="match status" value="1"/>
</dbReference>
<dbReference type="PROSITE" id="PS50885">
    <property type="entry name" value="HAMP"/>
    <property type="match status" value="1"/>
</dbReference>
<evidence type="ECO:0000259" key="14">
    <source>
        <dbReference type="PROSITE" id="PS50109"/>
    </source>
</evidence>
<dbReference type="SMART" id="SM00388">
    <property type="entry name" value="HisKA"/>
    <property type="match status" value="1"/>
</dbReference>
<evidence type="ECO:0000256" key="3">
    <source>
        <dbReference type="ARBA" id="ARBA00012438"/>
    </source>
</evidence>
<dbReference type="PROSITE" id="PS50109">
    <property type="entry name" value="HIS_KIN"/>
    <property type="match status" value="1"/>
</dbReference>
<sequence length="450" mass="48419">MTPPPAAPSGTAARLSLRRRLFRELLPPLFLLWLVGSGFILMRSWDEIGDSYIDQLEHLAFTLAQVLDETAMTAEEAVESVRARRDRNFFVIVLREGQPVLRSALAPEGMVAMPGDGFETRRYYLASAEARDGTVQVITGLKKEEVRQLTTAVVGGAALPMALVMIGMWAVMYVGVGRALAPVERLRAQLAARSPGALDPVGTEGVPEDLQPLVRALDDLLSRLRDAIASERDFVADASHELRTPLAAIRAQVETIDRAALDAPSREALDQVLRGVDRSTRLAQQLLRLARADRLDRPDAPETCLHEALASVVSELFPAAVRQDTELELAADPVMLRIRPEDLGMLVGNLVENALHHGGPGGQVRVSCGSEGGVAWLRVEDAGPGIPEAERARLFARFRRGDGARAHGAGLGLSIVDSVAGRMGATVTLGRSADLGGLSAELRFPPEATV</sequence>
<dbReference type="STRING" id="282683.SAMN04488105_10889"/>
<protein>
    <recommendedName>
        <fullName evidence="3">histidine kinase</fullName>
        <ecNumber evidence="3">2.7.13.3</ecNumber>
    </recommendedName>
</protein>
<dbReference type="SUPFAM" id="SSF47384">
    <property type="entry name" value="Homodimeric domain of signal transducing histidine kinase"/>
    <property type="match status" value="1"/>
</dbReference>
<dbReference type="Pfam" id="PF00512">
    <property type="entry name" value="HisKA"/>
    <property type="match status" value="1"/>
</dbReference>
<keyword evidence="4" id="KW-0597">Phosphoprotein</keyword>
<evidence type="ECO:0000256" key="1">
    <source>
        <dbReference type="ARBA" id="ARBA00000085"/>
    </source>
</evidence>
<dbReference type="Gene3D" id="1.10.287.130">
    <property type="match status" value="1"/>
</dbReference>
<evidence type="ECO:0000256" key="13">
    <source>
        <dbReference type="SAM" id="Phobius"/>
    </source>
</evidence>
<evidence type="ECO:0000259" key="15">
    <source>
        <dbReference type="PROSITE" id="PS50885"/>
    </source>
</evidence>
<dbReference type="AlphaFoldDB" id="A0A1G7G369"/>
<dbReference type="InterPro" id="IPR003661">
    <property type="entry name" value="HisK_dim/P_dom"/>
</dbReference>
<dbReference type="RefSeq" id="WP_089959905.1">
    <property type="nucleotide sequence ID" value="NZ_FNAV01000008.1"/>
</dbReference>
<evidence type="ECO:0000256" key="6">
    <source>
        <dbReference type="ARBA" id="ARBA00022692"/>
    </source>
</evidence>
<dbReference type="CDD" id="cd00082">
    <property type="entry name" value="HisKA"/>
    <property type="match status" value="1"/>
</dbReference>
<dbReference type="GO" id="GO:0005524">
    <property type="term" value="F:ATP binding"/>
    <property type="evidence" value="ECO:0007669"/>
    <property type="project" value="UniProtKB-KW"/>
</dbReference>
<dbReference type="SMART" id="SM00387">
    <property type="entry name" value="HATPase_c"/>
    <property type="match status" value="1"/>
</dbReference>
<comment type="subcellular location">
    <subcellularLocation>
        <location evidence="2">Membrane</location>
        <topology evidence="2">Multi-pass membrane protein</topology>
    </subcellularLocation>
</comment>